<protein>
    <submittedName>
        <fullName evidence="9">Homeobox and leucine zipper encoding b</fullName>
    </submittedName>
</protein>
<dbReference type="SUPFAM" id="SSF46689">
    <property type="entry name" value="Homeodomain-like"/>
    <property type="match status" value="3"/>
</dbReference>
<evidence type="ECO:0000259" key="8">
    <source>
        <dbReference type="PROSITE" id="PS50071"/>
    </source>
</evidence>
<evidence type="ECO:0000256" key="3">
    <source>
        <dbReference type="ARBA" id="ARBA00023155"/>
    </source>
</evidence>
<evidence type="ECO:0000256" key="5">
    <source>
        <dbReference type="PROSITE-ProRule" id="PRU00108"/>
    </source>
</evidence>
<feature type="DNA-binding region" description="Homeobox" evidence="5">
    <location>
        <begin position="212"/>
        <end position="259"/>
    </location>
</feature>
<dbReference type="GO" id="GO:0003677">
    <property type="term" value="F:DNA binding"/>
    <property type="evidence" value="ECO:0007669"/>
    <property type="project" value="UniProtKB-UniRule"/>
</dbReference>
<gene>
    <name evidence="9" type="ORF">IRJ41_023090</name>
</gene>
<dbReference type="PANTHER" id="PTHR15467">
    <property type="entry name" value="ZINC-FINGERS AND HOMEOBOXES RELATED"/>
    <property type="match status" value="1"/>
</dbReference>
<dbReference type="OrthoDB" id="6159439at2759"/>
<feature type="DNA-binding region" description="Homeobox" evidence="5">
    <location>
        <begin position="601"/>
        <end position="650"/>
    </location>
</feature>
<evidence type="ECO:0000256" key="1">
    <source>
        <dbReference type="ARBA" id="ARBA00004123"/>
    </source>
</evidence>
<reference evidence="9" key="1">
    <citation type="submission" date="2021-02" db="EMBL/GenBank/DDBJ databases">
        <title>Comparative genomics reveals that relaxation of natural selection precedes convergent phenotypic evolution of cavefish.</title>
        <authorList>
            <person name="Peng Z."/>
        </authorList>
    </citation>
    <scope>NUCLEOTIDE SEQUENCE</scope>
    <source>
        <tissue evidence="9">Muscle</tissue>
    </source>
</reference>
<evidence type="ECO:0000313" key="10">
    <source>
        <dbReference type="Proteomes" id="UP001059041"/>
    </source>
</evidence>
<organism evidence="9 10">
    <name type="scientific">Triplophysa rosa</name>
    <name type="common">Cave loach</name>
    <dbReference type="NCBI Taxonomy" id="992332"/>
    <lineage>
        <taxon>Eukaryota</taxon>
        <taxon>Metazoa</taxon>
        <taxon>Chordata</taxon>
        <taxon>Craniata</taxon>
        <taxon>Vertebrata</taxon>
        <taxon>Euteleostomi</taxon>
        <taxon>Actinopterygii</taxon>
        <taxon>Neopterygii</taxon>
        <taxon>Teleostei</taxon>
        <taxon>Ostariophysi</taxon>
        <taxon>Cypriniformes</taxon>
        <taxon>Nemacheilidae</taxon>
        <taxon>Triplophysa</taxon>
    </lineage>
</organism>
<proteinExistence type="predicted"/>
<dbReference type="Gene3D" id="1.10.10.60">
    <property type="entry name" value="Homeodomain-like"/>
    <property type="match status" value="3"/>
</dbReference>
<dbReference type="EMBL" id="JAFHDT010000001">
    <property type="protein sequence ID" value="KAI7814663.1"/>
    <property type="molecule type" value="Genomic_DNA"/>
</dbReference>
<name>A0A9W8CCR6_TRIRA</name>
<comment type="subcellular location">
    <subcellularLocation>
        <location evidence="1 5 6">Nucleus</location>
    </subcellularLocation>
</comment>
<dbReference type="CDD" id="cd00086">
    <property type="entry name" value="homeodomain"/>
    <property type="match status" value="3"/>
</dbReference>
<evidence type="ECO:0000256" key="6">
    <source>
        <dbReference type="RuleBase" id="RU000682"/>
    </source>
</evidence>
<feature type="region of interest" description="Disordered" evidence="7">
    <location>
        <begin position="77"/>
        <end position="168"/>
    </location>
</feature>
<dbReference type="GO" id="GO:0000981">
    <property type="term" value="F:DNA-binding transcription factor activity, RNA polymerase II-specific"/>
    <property type="evidence" value="ECO:0007669"/>
    <property type="project" value="TreeGrafter"/>
</dbReference>
<feature type="compositionally biased region" description="Basic and acidic residues" evidence="7">
    <location>
        <begin position="100"/>
        <end position="111"/>
    </location>
</feature>
<feature type="domain" description="Homeobox" evidence="8">
    <location>
        <begin position="599"/>
        <end position="649"/>
    </location>
</feature>
<dbReference type="SMART" id="SM00389">
    <property type="entry name" value="HOX"/>
    <property type="match status" value="3"/>
</dbReference>
<dbReference type="Proteomes" id="UP001059041">
    <property type="component" value="Linkage Group LG1"/>
</dbReference>
<keyword evidence="10" id="KW-1185">Reference proteome</keyword>
<evidence type="ECO:0000256" key="4">
    <source>
        <dbReference type="ARBA" id="ARBA00023242"/>
    </source>
</evidence>
<keyword evidence="4 5" id="KW-0539">Nucleus</keyword>
<dbReference type="PROSITE" id="PS50071">
    <property type="entry name" value="HOMEOBOX_2"/>
    <property type="match status" value="3"/>
</dbReference>
<evidence type="ECO:0000256" key="2">
    <source>
        <dbReference type="ARBA" id="ARBA00023125"/>
    </source>
</evidence>
<dbReference type="PROSITE" id="PS00028">
    <property type="entry name" value="ZINC_FINGER_C2H2_1"/>
    <property type="match status" value="1"/>
</dbReference>
<feature type="region of interest" description="Disordered" evidence="7">
    <location>
        <begin position="1"/>
        <end position="28"/>
    </location>
</feature>
<dbReference type="InterPro" id="IPR009057">
    <property type="entry name" value="Homeodomain-like_sf"/>
</dbReference>
<comment type="caution">
    <text evidence="9">The sequence shown here is derived from an EMBL/GenBank/DDBJ whole genome shotgun (WGS) entry which is preliminary data.</text>
</comment>
<feature type="region of interest" description="Disordered" evidence="7">
    <location>
        <begin position="501"/>
        <end position="526"/>
    </location>
</feature>
<dbReference type="InterPro" id="IPR001356">
    <property type="entry name" value="HD"/>
</dbReference>
<feature type="compositionally biased region" description="Polar residues" evidence="7">
    <location>
        <begin position="566"/>
        <end position="577"/>
    </location>
</feature>
<evidence type="ECO:0000313" key="9">
    <source>
        <dbReference type="EMBL" id="KAI7814663.1"/>
    </source>
</evidence>
<dbReference type="GO" id="GO:0005634">
    <property type="term" value="C:nucleus"/>
    <property type="evidence" value="ECO:0007669"/>
    <property type="project" value="UniProtKB-SubCell"/>
</dbReference>
<dbReference type="PANTHER" id="PTHR15467:SF10">
    <property type="entry name" value="HOMEOBOX AND LEUCINE ZIPPER ENCODING B-RELATED"/>
    <property type="match status" value="1"/>
</dbReference>
<accession>A0A9W8CCR6</accession>
<evidence type="ECO:0000256" key="7">
    <source>
        <dbReference type="SAM" id="MobiDB-lite"/>
    </source>
</evidence>
<feature type="DNA-binding region" description="Homeobox" evidence="5">
    <location>
        <begin position="437"/>
        <end position="486"/>
    </location>
</feature>
<feature type="domain" description="Homeobox" evidence="8">
    <location>
        <begin position="210"/>
        <end position="258"/>
    </location>
</feature>
<feature type="domain" description="Homeobox" evidence="8">
    <location>
        <begin position="435"/>
        <end position="485"/>
    </location>
</feature>
<dbReference type="AlphaFoldDB" id="A0A9W8CCR6"/>
<keyword evidence="3 5" id="KW-0371">Homeobox</keyword>
<feature type="region of interest" description="Disordered" evidence="7">
    <location>
        <begin position="540"/>
        <end position="590"/>
    </location>
</feature>
<keyword evidence="2 5" id="KW-0238">DNA-binding</keyword>
<sequence length="725" mass="81130">MERCAAPRPKSTSPPDPVTSTGSAAETGGDADVYECRICGYKVTNVKCLSQHLQAAHPVTSLPDSSSLGNKRCERQEACGGGVGDDGKTSSLNGDLASPVKEKPVTPERSESPSLHTPEESNETSSSTATQEQEERMEVSPVPKATQSSSLLLSQEKSHCSSGSKHTCDKRLTVPSGSSIHNPTNLVCLPLVSEGLKLIWVRSEQIQQLDEVSDLVEAFNAFPYPTSQEASALARKCALPPDRVKTWFMMQRVRYGISWGEDDIQETRRKLCHIQKGTEPEECEEVNDEEQERRSLDEMQQVFKQPPVAEARMEQREHTPKPNHTVPLHTISDQCRFDVSQNNIDSQSNNHGQQLLSSNVVFSNGLEPLSQALQMNSYLHSERKNVPPHNIGVPVFDAYRQTPNMIMNDQHTAAQYHSGPNPLPQSFQSFSGKKSKAQLMALRRSFVRKSWPSDAEVQHLQRTTGLSCREIRKWFADSRYQLRRNGRAWLAKLAKHNRSLQQAQQDSLGQLDNDSLPSGSLYSNNEVDNPEAQFEVDVDDSEGAVNQSNESRQEISDEGELDDNKSSIQQYSADRSTSPPPLSFARGRVEPSVRLRKKTREQLEILRQNFLRCQWPTNDDYLILQQKTGLTKTEIIQWYGDTRYHVKHNQMRWMTSQERQRIIAAVTQQQKRSGKYSRGRLLLEGMGSGLGLGDSAFVNGSGSDKPTSWNELFSGSTPVLPEGKL</sequence>
<dbReference type="InterPro" id="IPR013087">
    <property type="entry name" value="Znf_C2H2_type"/>
</dbReference>
<dbReference type="Pfam" id="PF00046">
    <property type="entry name" value="Homeodomain"/>
    <property type="match status" value="2"/>
</dbReference>